<dbReference type="EMBL" id="CP097770">
    <property type="protein sequence ID" value="URJ51120.2"/>
    <property type="molecule type" value="Genomic_DNA"/>
</dbReference>
<evidence type="ECO:0000259" key="2">
    <source>
        <dbReference type="PROSITE" id="PS51462"/>
    </source>
</evidence>
<proteinExistence type="predicted"/>
<evidence type="ECO:0000256" key="1">
    <source>
        <dbReference type="ARBA" id="ARBA00022801"/>
    </source>
</evidence>
<dbReference type="GO" id="GO:0006167">
    <property type="term" value="P:AMP biosynthetic process"/>
    <property type="evidence" value="ECO:0007669"/>
    <property type="project" value="TreeGrafter"/>
</dbReference>
<dbReference type="CDD" id="cd03673">
    <property type="entry name" value="NUDIX_Ap6A_hydrolase"/>
    <property type="match status" value="1"/>
</dbReference>
<dbReference type="AlphaFoldDB" id="A0AAE9L8M0"/>
<name>A0AAE9L8M0_PAEPO</name>
<dbReference type="GO" id="GO:0004081">
    <property type="term" value="F:bis(5'-nucleosyl)-tetraphosphatase (asymmetrical) activity"/>
    <property type="evidence" value="ECO:0007669"/>
    <property type="project" value="TreeGrafter"/>
</dbReference>
<evidence type="ECO:0000313" key="3">
    <source>
        <dbReference type="EMBL" id="URJ51120.2"/>
    </source>
</evidence>
<feature type="domain" description="Nudix hydrolase" evidence="2">
    <location>
        <begin position="12"/>
        <end position="147"/>
    </location>
</feature>
<dbReference type="Pfam" id="PF00293">
    <property type="entry name" value="NUDIX"/>
    <property type="match status" value="1"/>
</dbReference>
<accession>A0AAE9L8M0</accession>
<dbReference type="InterPro" id="IPR051325">
    <property type="entry name" value="Nudix_hydrolase_domain"/>
</dbReference>
<keyword evidence="1" id="KW-0378">Hydrolase</keyword>
<dbReference type="InterPro" id="IPR020084">
    <property type="entry name" value="NUDIX_hydrolase_CS"/>
</dbReference>
<dbReference type="Proteomes" id="UP001055784">
    <property type="component" value="Chromosome"/>
</dbReference>
<dbReference type="Gene3D" id="3.90.79.10">
    <property type="entry name" value="Nucleoside Triphosphate Pyrophosphohydrolase"/>
    <property type="match status" value="1"/>
</dbReference>
<protein>
    <submittedName>
        <fullName evidence="3">NUDIX domain-containing protein</fullName>
    </submittedName>
</protein>
<evidence type="ECO:0000313" key="4">
    <source>
        <dbReference type="Proteomes" id="UP001055784"/>
    </source>
</evidence>
<reference evidence="3" key="1">
    <citation type="submission" date="2022-11" db="EMBL/GenBank/DDBJ databases">
        <authorList>
            <person name="Vasilchenko N.G."/>
            <person name="Prazdnova E.V."/>
            <person name="Gorovtsov A.V."/>
            <person name="Chistyakov V.A."/>
            <person name="Pak M.L."/>
        </authorList>
    </citation>
    <scope>NUCLEOTIDE SEQUENCE</scope>
    <source>
        <strain evidence="3">R 4.5</strain>
    </source>
</reference>
<gene>
    <name evidence="3" type="ORF">MF626_000516</name>
</gene>
<dbReference type="PANTHER" id="PTHR21340:SF0">
    <property type="entry name" value="BIS(5'-NUCLEOSYL)-TETRAPHOSPHATASE [ASYMMETRICAL]"/>
    <property type="match status" value="1"/>
</dbReference>
<dbReference type="PROSITE" id="PS51462">
    <property type="entry name" value="NUDIX"/>
    <property type="match status" value="1"/>
</dbReference>
<sequence length="152" mass="17258">MRKEGRLQDGSKKEISAGGVVFRKQGEQLEIQLITDRYGKVSLAKGKMELGETIEQTALREIREETGLNGRIIQHVDMIAYTYQHPEFGEVDKEVHYYLVEALDGDLQAQIEEIKGVAWHTPEEAWRLQRQGGYDNNDVILSKALSMLGINV</sequence>
<dbReference type="PROSITE" id="PS00893">
    <property type="entry name" value="NUDIX_BOX"/>
    <property type="match status" value="1"/>
</dbReference>
<dbReference type="PANTHER" id="PTHR21340">
    <property type="entry name" value="DIADENOSINE 5,5-P1,P4-TETRAPHOSPHATE PYROPHOSPHOHYDROLASE MUTT"/>
    <property type="match status" value="1"/>
</dbReference>
<dbReference type="InterPro" id="IPR000086">
    <property type="entry name" value="NUDIX_hydrolase_dom"/>
</dbReference>
<organism evidence="3 4">
    <name type="scientific">Paenibacillus polymyxa</name>
    <name type="common">Bacillus polymyxa</name>
    <dbReference type="NCBI Taxonomy" id="1406"/>
    <lineage>
        <taxon>Bacteria</taxon>
        <taxon>Bacillati</taxon>
        <taxon>Bacillota</taxon>
        <taxon>Bacilli</taxon>
        <taxon>Bacillales</taxon>
        <taxon>Paenibacillaceae</taxon>
        <taxon>Paenibacillus</taxon>
    </lineage>
</organism>
<dbReference type="InterPro" id="IPR015797">
    <property type="entry name" value="NUDIX_hydrolase-like_dom_sf"/>
</dbReference>
<dbReference type="GO" id="GO:0006754">
    <property type="term" value="P:ATP biosynthetic process"/>
    <property type="evidence" value="ECO:0007669"/>
    <property type="project" value="TreeGrafter"/>
</dbReference>
<dbReference type="SUPFAM" id="SSF55811">
    <property type="entry name" value="Nudix"/>
    <property type="match status" value="1"/>
</dbReference>